<keyword evidence="3" id="KW-1185">Reference proteome</keyword>
<organism evidence="2 3">
    <name type="scientific">Actinomycetospora chibensis</name>
    <dbReference type="NCBI Taxonomy" id="663606"/>
    <lineage>
        <taxon>Bacteria</taxon>
        <taxon>Bacillati</taxon>
        <taxon>Actinomycetota</taxon>
        <taxon>Actinomycetes</taxon>
        <taxon>Pseudonocardiales</taxon>
        <taxon>Pseudonocardiaceae</taxon>
        <taxon>Actinomycetospora</taxon>
    </lineage>
</organism>
<evidence type="ECO:0000256" key="1">
    <source>
        <dbReference type="SAM" id="Phobius"/>
    </source>
</evidence>
<sequence length="393" mass="38767">MTVATGGGVATYGAVLRLPGLTPLVTVGFAARIPATATAVVLTLHVAVGLDAGFAAAGLVGGAVTAGVALGAPLLGRLMDRRGLRPVLLMCGLAQAAFWGVASLLPVTALAPASFAAGMFMPPAFSAVRQSLAASVPDEHQRPAFALDAMSTEVAYAVGPALGTLVAIALPGRPGLWAVGGAFVLASAALARLDPPLRLPGTAAEDRTAPPVRSWLRVPMLVALASTGAAILMLTATELAVVAGLTARGETAWFALANAVWCAASLTGGWIYGGTRRPPPTAVLLALLALGSLPVALGGPWWTVTLLLIPAGAFCAPALASATETVGRLAPDGARGVAIGLHSSALMAGAAIASPLSGVLIDTVAPAAAIAVAAAVTLAVAVAAAVVTRARTR</sequence>
<keyword evidence="1" id="KW-1133">Transmembrane helix</keyword>
<dbReference type="InterPro" id="IPR036259">
    <property type="entry name" value="MFS_trans_sf"/>
</dbReference>
<keyword evidence="1" id="KW-0472">Membrane</keyword>
<feature type="transmembrane region" description="Helical" evidence="1">
    <location>
        <begin position="176"/>
        <end position="193"/>
    </location>
</feature>
<dbReference type="Gene3D" id="1.20.1250.20">
    <property type="entry name" value="MFS general substrate transporter like domains"/>
    <property type="match status" value="1"/>
</dbReference>
<feature type="transmembrane region" description="Helical" evidence="1">
    <location>
        <begin position="284"/>
        <end position="302"/>
    </location>
</feature>
<dbReference type="SUPFAM" id="SSF103473">
    <property type="entry name" value="MFS general substrate transporter"/>
    <property type="match status" value="1"/>
</dbReference>
<protein>
    <submittedName>
        <fullName evidence="2">MFS transporter</fullName>
    </submittedName>
</protein>
<feature type="transmembrane region" description="Helical" evidence="1">
    <location>
        <begin position="214"/>
        <end position="233"/>
    </location>
</feature>
<dbReference type="Pfam" id="PF07690">
    <property type="entry name" value="MFS_1"/>
    <property type="match status" value="1"/>
</dbReference>
<gene>
    <name evidence="2" type="ORF">ACFPEL_23270</name>
</gene>
<accession>A0ABV9RP25</accession>
<reference evidence="3" key="1">
    <citation type="journal article" date="2019" name="Int. J. Syst. Evol. Microbiol.">
        <title>The Global Catalogue of Microorganisms (GCM) 10K type strain sequencing project: providing services to taxonomists for standard genome sequencing and annotation.</title>
        <authorList>
            <consortium name="The Broad Institute Genomics Platform"/>
            <consortium name="The Broad Institute Genome Sequencing Center for Infectious Disease"/>
            <person name="Wu L."/>
            <person name="Ma J."/>
        </authorList>
    </citation>
    <scope>NUCLEOTIDE SEQUENCE [LARGE SCALE GENOMIC DNA]</scope>
    <source>
        <strain evidence="3">CCUG 50347</strain>
    </source>
</reference>
<proteinExistence type="predicted"/>
<comment type="caution">
    <text evidence="2">The sequence shown here is derived from an EMBL/GenBank/DDBJ whole genome shotgun (WGS) entry which is preliminary data.</text>
</comment>
<feature type="transmembrane region" description="Helical" evidence="1">
    <location>
        <begin position="253"/>
        <end position="272"/>
    </location>
</feature>
<feature type="transmembrane region" description="Helical" evidence="1">
    <location>
        <begin position="24"/>
        <end position="48"/>
    </location>
</feature>
<feature type="transmembrane region" description="Helical" evidence="1">
    <location>
        <begin position="367"/>
        <end position="387"/>
    </location>
</feature>
<evidence type="ECO:0000313" key="3">
    <source>
        <dbReference type="Proteomes" id="UP001595909"/>
    </source>
</evidence>
<dbReference type="EMBL" id="JBHSIM010000049">
    <property type="protein sequence ID" value="MFC4835350.1"/>
    <property type="molecule type" value="Genomic_DNA"/>
</dbReference>
<dbReference type="PANTHER" id="PTHR23542:SF1">
    <property type="entry name" value="MAJOR FACILITATOR SUPERFAMILY (MFS) PROFILE DOMAIN-CONTAINING PROTEIN"/>
    <property type="match status" value="1"/>
</dbReference>
<name>A0ABV9RP25_9PSEU</name>
<dbReference type="InterPro" id="IPR011701">
    <property type="entry name" value="MFS"/>
</dbReference>
<feature type="transmembrane region" description="Helical" evidence="1">
    <location>
        <begin position="87"/>
        <end position="107"/>
    </location>
</feature>
<dbReference type="Proteomes" id="UP001595909">
    <property type="component" value="Unassembled WGS sequence"/>
</dbReference>
<dbReference type="RefSeq" id="WP_274187052.1">
    <property type="nucleotide sequence ID" value="NZ_BAABHN010000049.1"/>
</dbReference>
<dbReference type="PANTHER" id="PTHR23542">
    <property type="match status" value="1"/>
</dbReference>
<feature type="transmembrane region" description="Helical" evidence="1">
    <location>
        <begin position="54"/>
        <end position="75"/>
    </location>
</feature>
<keyword evidence="1" id="KW-0812">Transmembrane</keyword>
<evidence type="ECO:0000313" key="2">
    <source>
        <dbReference type="EMBL" id="MFC4835350.1"/>
    </source>
</evidence>